<reference evidence="4 5" key="1">
    <citation type="submission" date="2015-07" db="EMBL/GenBank/DDBJ databases">
        <title>Genome sequencing of Kibdelosporangium phytohabitans.</title>
        <authorList>
            <person name="Qin S."/>
            <person name="Xing K."/>
        </authorList>
    </citation>
    <scope>NUCLEOTIDE SEQUENCE [LARGE SCALE GENOMIC DNA]</scope>
    <source>
        <strain evidence="4 5">KLBMP1111</strain>
    </source>
</reference>
<feature type="transmembrane region" description="Helical" evidence="2">
    <location>
        <begin position="20"/>
        <end position="38"/>
    </location>
</feature>
<feature type="domain" description="Septum formation-related" evidence="3">
    <location>
        <begin position="64"/>
        <end position="283"/>
    </location>
</feature>
<evidence type="ECO:0000256" key="1">
    <source>
        <dbReference type="SAM" id="MobiDB-lite"/>
    </source>
</evidence>
<evidence type="ECO:0000313" key="4">
    <source>
        <dbReference type="EMBL" id="ALG05668.1"/>
    </source>
</evidence>
<proteinExistence type="predicted"/>
<evidence type="ECO:0000256" key="2">
    <source>
        <dbReference type="SAM" id="Phobius"/>
    </source>
</evidence>
<dbReference type="Proteomes" id="UP000063699">
    <property type="component" value="Chromosome"/>
</dbReference>
<keyword evidence="2" id="KW-1133">Transmembrane helix</keyword>
<feature type="compositionally biased region" description="Pro residues" evidence="1">
    <location>
        <begin position="310"/>
        <end position="326"/>
    </location>
</feature>
<dbReference type="EMBL" id="CP012752">
    <property type="protein sequence ID" value="ALG05668.1"/>
    <property type="molecule type" value="Genomic_DNA"/>
</dbReference>
<dbReference type="AlphaFoldDB" id="A0A0N9HSD9"/>
<name>A0A0N9HSD9_9PSEU</name>
<keyword evidence="2" id="KW-0472">Membrane</keyword>
<organism evidence="4 5">
    <name type="scientific">Kibdelosporangium phytohabitans</name>
    <dbReference type="NCBI Taxonomy" id="860235"/>
    <lineage>
        <taxon>Bacteria</taxon>
        <taxon>Bacillati</taxon>
        <taxon>Actinomycetota</taxon>
        <taxon>Actinomycetes</taxon>
        <taxon>Pseudonocardiales</taxon>
        <taxon>Pseudonocardiaceae</taxon>
        <taxon>Kibdelosporangium</taxon>
    </lineage>
</organism>
<dbReference type="KEGG" id="kphy:AOZ06_00855"/>
<protein>
    <recommendedName>
        <fullName evidence="3">Septum formation-related domain-containing protein</fullName>
    </recommendedName>
</protein>
<keyword evidence="5" id="KW-1185">Reference proteome</keyword>
<gene>
    <name evidence="4" type="ORF">AOZ06_00855</name>
</gene>
<dbReference type="RefSeq" id="WP_054287648.1">
    <property type="nucleotide sequence ID" value="NZ_CP012752.1"/>
</dbReference>
<dbReference type="STRING" id="860235.AOZ06_00855"/>
<dbReference type="Pfam" id="PF13845">
    <property type="entry name" value="Septum_form"/>
    <property type="match status" value="1"/>
</dbReference>
<keyword evidence="2" id="KW-0812">Transmembrane</keyword>
<evidence type="ECO:0000313" key="5">
    <source>
        <dbReference type="Proteomes" id="UP000063699"/>
    </source>
</evidence>
<evidence type="ECO:0000259" key="3">
    <source>
        <dbReference type="Pfam" id="PF13845"/>
    </source>
</evidence>
<feature type="region of interest" description="Disordered" evidence="1">
    <location>
        <begin position="296"/>
        <end position="326"/>
    </location>
</feature>
<dbReference type="InterPro" id="IPR026004">
    <property type="entry name" value="Septum_form"/>
</dbReference>
<dbReference type="OrthoDB" id="4266126at2"/>
<sequence length="326" mass="33932">MSVNAQRLRSGGPTLSTRLVMAGAFVGALLVLTMSMVFKWPAAGGSSASNDAAANLAAAFEAPAGSCLNWKPDGSDMKPVDCEQPHLFEVTGDVDISGEYNASAPSPAEEAWRTIAKQKCTTGATTYLGGKLDPFGKYSVGALKPSDEQWRDGDRKLRCGLQRAAPSGKALVATTKSAKNQDQSDVYDPGTCLALVDKNVGDPVPCDSDKAHAYEIVGVIDLSLTFKDAYPSEEQQQTAMLDQCPKVAGEYTGNLDLKSKGLLLTWDTRKQESWEAGSHRAVCKVGAPLADNSGLAPITNSIKGAGAAQTPPPAASGTPSAPPSGG</sequence>
<accession>A0A0N9HSD9</accession>